<dbReference type="Proteomes" id="UP001284601">
    <property type="component" value="Unassembled WGS sequence"/>
</dbReference>
<sequence length="152" mass="16134">MAGTVSVDDVDLALLELLRADARRSVADLAREVNLSPAPVGRRIARLERQGVIAGYTALVNESKLGRGVEAFAEVRVRGDADIAAVLELAATMPEAQEAFTVAGDPDALVRLVVADAEGLRRAINTLRHSDGVVSTRTLLVLGSWRRRPGAA</sequence>
<gene>
    <name evidence="5" type="ORF">R7226_14510</name>
</gene>
<dbReference type="PRINTS" id="PR00033">
    <property type="entry name" value="HTHASNC"/>
</dbReference>
<evidence type="ECO:0000256" key="3">
    <source>
        <dbReference type="ARBA" id="ARBA00023163"/>
    </source>
</evidence>
<evidence type="ECO:0000259" key="4">
    <source>
        <dbReference type="PROSITE" id="PS50956"/>
    </source>
</evidence>
<dbReference type="InterPro" id="IPR036388">
    <property type="entry name" value="WH-like_DNA-bd_sf"/>
</dbReference>
<reference evidence="6" key="1">
    <citation type="submission" date="2023-07" db="EMBL/GenBank/DDBJ databases">
        <title>Conexibacter stalactiti sp. nov., isolated from stalactites in a lava cave and emended description of the genus Conexibacter.</title>
        <authorList>
            <person name="Lee S.D."/>
        </authorList>
    </citation>
    <scope>NUCLEOTIDE SEQUENCE [LARGE SCALE GENOMIC DNA]</scope>
    <source>
        <strain evidence="6">KCTC 39840</strain>
    </source>
</reference>
<dbReference type="Pfam" id="PF13404">
    <property type="entry name" value="HTH_AsnC-type"/>
    <property type="match status" value="1"/>
</dbReference>
<evidence type="ECO:0000313" key="6">
    <source>
        <dbReference type="Proteomes" id="UP001284601"/>
    </source>
</evidence>
<dbReference type="RefSeq" id="WP_318597896.1">
    <property type="nucleotide sequence ID" value="NZ_JAWSTH010000035.1"/>
</dbReference>
<dbReference type="PROSITE" id="PS50956">
    <property type="entry name" value="HTH_ASNC_2"/>
    <property type="match status" value="1"/>
</dbReference>
<dbReference type="InterPro" id="IPR019888">
    <property type="entry name" value="Tscrpt_reg_AsnC-like"/>
</dbReference>
<comment type="caution">
    <text evidence="5">The sequence shown here is derived from an EMBL/GenBank/DDBJ whole genome shotgun (WGS) entry which is preliminary data.</text>
</comment>
<evidence type="ECO:0000256" key="1">
    <source>
        <dbReference type="ARBA" id="ARBA00023015"/>
    </source>
</evidence>
<feature type="domain" description="HTH asnC-type" evidence="4">
    <location>
        <begin position="7"/>
        <end position="68"/>
    </location>
</feature>
<dbReference type="InterPro" id="IPR019887">
    <property type="entry name" value="Tscrpt_reg_AsnC/Lrp_C"/>
</dbReference>
<keyword evidence="2" id="KW-0238">DNA-binding</keyword>
<dbReference type="InterPro" id="IPR011008">
    <property type="entry name" value="Dimeric_a/b-barrel"/>
</dbReference>
<dbReference type="InterPro" id="IPR000485">
    <property type="entry name" value="AsnC-type_HTH_dom"/>
</dbReference>
<keyword evidence="6" id="KW-1185">Reference proteome</keyword>
<dbReference type="Gene3D" id="1.10.10.10">
    <property type="entry name" value="Winged helix-like DNA-binding domain superfamily/Winged helix DNA-binding domain"/>
    <property type="match status" value="1"/>
</dbReference>
<accession>A0ABU4HS38</accession>
<proteinExistence type="predicted"/>
<dbReference type="InterPro" id="IPR011991">
    <property type="entry name" value="ArsR-like_HTH"/>
</dbReference>
<keyword evidence="1" id="KW-0805">Transcription regulation</keyword>
<dbReference type="Gene3D" id="3.30.70.920">
    <property type="match status" value="1"/>
</dbReference>
<dbReference type="SUPFAM" id="SSF46785">
    <property type="entry name" value="Winged helix' DNA-binding domain"/>
    <property type="match status" value="1"/>
</dbReference>
<dbReference type="PROSITE" id="PS00519">
    <property type="entry name" value="HTH_ASNC_1"/>
    <property type="match status" value="1"/>
</dbReference>
<dbReference type="PANTHER" id="PTHR30154:SF34">
    <property type="entry name" value="TRANSCRIPTIONAL REGULATOR AZLB"/>
    <property type="match status" value="1"/>
</dbReference>
<dbReference type="SUPFAM" id="SSF54909">
    <property type="entry name" value="Dimeric alpha+beta barrel"/>
    <property type="match status" value="1"/>
</dbReference>
<name>A0ABU4HS38_9ACTN</name>
<evidence type="ECO:0000256" key="2">
    <source>
        <dbReference type="ARBA" id="ARBA00023125"/>
    </source>
</evidence>
<dbReference type="CDD" id="cd00090">
    <property type="entry name" value="HTH_ARSR"/>
    <property type="match status" value="1"/>
</dbReference>
<dbReference type="EMBL" id="JAWSTH010000035">
    <property type="protein sequence ID" value="MDW5595559.1"/>
    <property type="molecule type" value="Genomic_DNA"/>
</dbReference>
<protein>
    <submittedName>
        <fullName evidence="5">Lrp/AsnC family transcriptional regulator</fullName>
    </submittedName>
</protein>
<dbReference type="SMART" id="SM00344">
    <property type="entry name" value="HTH_ASNC"/>
    <property type="match status" value="1"/>
</dbReference>
<dbReference type="InterPro" id="IPR036390">
    <property type="entry name" value="WH_DNA-bd_sf"/>
</dbReference>
<dbReference type="Pfam" id="PF01037">
    <property type="entry name" value="AsnC_trans_reg"/>
    <property type="match status" value="1"/>
</dbReference>
<dbReference type="PANTHER" id="PTHR30154">
    <property type="entry name" value="LEUCINE-RESPONSIVE REGULATORY PROTEIN"/>
    <property type="match status" value="1"/>
</dbReference>
<dbReference type="InterPro" id="IPR019885">
    <property type="entry name" value="Tscrpt_reg_HTH_AsnC-type_CS"/>
</dbReference>
<organism evidence="5 6">
    <name type="scientific">Conexibacter stalactiti</name>
    <dbReference type="NCBI Taxonomy" id="1940611"/>
    <lineage>
        <taxon>Bacteria</taxon>
        <taxon>Bacillati</taxon>
        <taxon>Actinomycetota</taxon>
        <taxon>Thermoleophilia</taxon>
        <taxon>Solirubrobacterales</taxon>
        <taxon>Conexibacteraceae</taxon>
        <taxon>Conexibacter</taxon>
    </lineage>
</organism>
<keyword evidence="3" id="KW-0804">Transcription</keyword>
<evidence type="ECO:0000313" key="5">
    <source>
        <dbReference type="EMBL" id="MDW5595559.1"/>
    </source>
</evidence>